<dbReference type="Proteomes" id="UP001302494">
    <property type="component" value="Chromosome"/>
</dbReference>
<dbReference type="AlphaFoldDB" id="A0AA96GH66"/>
<evidence type="ECO:0000313" key="1">
    <source>
        <dbReference type="EMBL" id="WNM61821.1"/>
    </source>
</evidence>
<reference evidence="1 2" key="1">
    <citation type="submission" date="2023-01" db="EMBL/GenBank/DDBJ databases">
        <title>Cultivation and genomic characterization of new, ubiquitous marine nitrite-oxidizing bacteria from the Nitrospirales.</title>
        <authorList>
            <person name="Mueller A.J."/>
            <person name="Daebeler A."/>
            <person name="Herbold C.W."/>
            <person name="Kirkegaard R.H."/>
            <person name="Daims H."/>
        </authorList>
    </citation>
    <scope>NUCLEOTIDE SEQUENCE [LARGE SCALE GENOMIC DNA]</scope>
    <source>
        <strain evidence="1 2">DK</strain>
    </source>
</reference>
<name>A0AA96GH66_9BACT</name>
<proteinExistence type="predicted"/>
<organism evidence="1 2">
    <name type="scientific">Candidatus Nitrospira neomarina</name>
    <dbReference type="NCBI Taxonomy" id="3020899"/>
    <lineage>
        <taxon>Bacteria</taxon>
        <taxon>Pseudomonadati</taxon>
        <taxon>Nitrospirota</taxon>
        <taxon>Nitrospiria</taxon>
        <taxon>Nitrospirales</taxon>
        <taxon>Nitrospiraceae</taxon>
        <taxon>Nitrospira</taxon>
    </lineage>
</organism>
<evidence type="ECO:0000313" key="2">
    <source>
        <dbReference type="Proteomes" id="UP001302494"/>
    </source>
</evidence>
<gene>
    <name evidence="1" type="ORF">PQG83_19070</name>
</gene>
<keyword evidence="2" id="KW-1185">Reference proteome</keyword>
<dbReference type="RefSeq" id="WP_312744413.1">
    <property type="nucleotide sequence ID" value="NZ_CP116968.1"/>
</dbReference>
<dbReference type="KEGG" id="nneo:PQG83_19070"/>
<accession>A0AA96GH66</accession>
<dbReference type="EMBL" id="CP116968">
    <property type="protein sequence ID" value="WNM61821.1"/>
    <property type="molecule type" value="Genomic_DNA"/>
</dbReference>
<protein>
    <submittedName>
        <fullName evidence="1">Uncharacterized protein</fullName>
    </submittedName>
</protein>
<sequence length="158" mass="17521">MMNLKFPARDWYFPFTMGLVIMSLLFLTHGCQQPRVDTIVIKPNTCPLPEDLSTEDQHKVKKFGAEISGLMSSLAGGKLDADLQSALKENYPDAGDVNRIYALSYAACVSCRVDPNDVKGCAQRFDDILDRFTAKETAPGHPAKVYRSKLLTPLRGPK</sequence>